<gene>
    <name evidence="1" type="ORF">DES35_10469</name>
</gene>
<keyword evidence="2" id="KW-1185">Reference proteome</keyword>
<accession>A0A368ZZ60</accession>
<name>A0A368ZZ60_9FLAO</name>
<organism evidence="1 2">
    <name type="scientific">Schleiferia thermophila</name>
    <dbReference type="NCBI Taxonomy" id="884107"/>
    <lineage>
        <taxon>Bacteria</taxon>
        <taxon>Pseudomonadati</taxon>
        <taxon>Bacteroidota</taxon>
        <taxon>Flavobacteriia</taxon>
        <taxon>Flavobacteriales</taxon>
        <taxon>Schleiferiaceae</taxon>
        <taxon>Schleiferia</taxon>
    </lineage>
</organism>
<dbReference type="EMBL" id="QPJS01000004">
    <property type="protein sequence ID" value="RCX02310.1"/>
    <property type="molecule type" value="Genomic_DNA"/>
</dbReference>
<protein>
    <submittedName>
        <fullName evidence="1">Uncharacterized protein</fullName>
    </submittedName>
</protein>
<reference evidence="1 2" key="1">
    <citation type="submission" date="2018-07" db="EMBL/GenBank/DDBJ databases">
        <title>Genomic Encyclopedia of Type Strains, Phase IV (KMG-IV): sequencing the most valuable type-strain genomes for metagenomic binning, comparative biology and taxonomic classification.</title>
        <authorList>
            <person name="Goeker M."/>
        </authorList>
    </citation>
    <scope>NUCLEOTIDE SEQUENCE [LARGE SCALE GENOMIC DNA]</scope>
    <source>
        <strain evidence="1 2">DSM 21410</strain>
    </source>
</reference>
<dbReference type="RefSeq" id="WP_037361223.1">
    <property type="nucleotide sequence ID" value="NZ_BHZF01000006.1"/>
</dbReference>
<evidence type="ECO:0000313" key="2">
    <source>
        <dbReference type="Proteomes" id="UP000253517"/>
    </source>
</evidence>
<dbReference type="AlphaFoldDB" id="A0A368ZZ60"/>
<dbReference type="Proteomes" id="UP000253517">
    <property type="component" value="Unassembled WGS sequence"/>
</dbReference>
<evidence type="ECO:0000313" key="1">
    <source>
        <dbReference type="EMBL" id="RCX02310.1"/>
    </source>
</evidence>
<proteinExistence type="predicted"/>
<comment type="caution">
    <text evidence="1">The sequence shown here is derived from an EMBL/GenBank/DDBJ whole genome shotgun (WGS) entry which is preliminary data.</text>
</comment>
<sequence>MISREPASTLGSISYAFSHEIGLNFSTPHGQKRAELRGKYFAGTTYLPNLFPAEKNDLYKVRYYSSNPNYFKVDFYDLPYTTLDKYLSNCQRVIQSGSPYFRQLHPDRITEFLAEVYTEFGITGLSMIYHHSTAFYQNLRYNSVTFYFFKKNDTWKQLMRKYAH</sequence>